<dbReference type="Pfam" id="PF05548">
    <property type="entry name" value="Peptidase_M11"/>
    <property type="match status" value="1"/>
</dbReference>
<evidence type="ECO:0000259" key="2">
    <source>
        <dbReference type="Pfam" id="PF05548"/>
    </source>
</evidence>
<feature type="domain" description="Peptidase M11 gametolysin" evidence="2">
    <location>
        <begin position="131"/>
        <end position="396"/>
    </location>
</feature>
<evidence type="ECO:0000256" key="1">
    <source>
        <dbReference type="SAM" id="Phobius"/>
    </source>
</evidence>
<comment type="caution">
    <text evidence="3">The sequence shown here is derived from an EMBL/GenBank/DDBJ whole genome shotgun (WGS) entry which is preliminary data.</text>
</comment>
<keyword evidence="1" id="KW-1133">Transmembrane helix</keyword>
<protein>
    <recommendedName>
        <fullName evidence="2">Peptidase M11 gametolysin domain-containing protein</fullName>
    </recommendedName>
</protein>
<evidence type="ECO:0000313" key="3">
    <source>
        <dbReference type="EMBL" id="GLI69374.1"/>
    </source>
</evidence>
<reference evidence="3 4" key="1">
    <citation type="journal article" date="2023" name="IScience">
        <title>Expanded male sex-determining region conserved during the evolution of homothallism in the green alga Volvox.</title>
        <authorList>
            <person name="Yamamoto K."/>
            <person name="Matsuzaki R."/>
            <person name="Mahakham W."/>
            <person name="Heman W."/>
            <person name="Sekimoto H."/>
            <person name="Kawachi M."/>
            <person name="Minakuchi Y."/>
            <person name="Toyoda A."/>
            <person name="Nozaki H."/>
        </authorList>
    </citation>
    <scope>NUCLEOTIDE SEQUENCE [LARGE SCALE GENOMIC DNA]</scope>
    <source>
        <strain evidence="3 4">NIES-4468</strain>
    </source>
</reference>
<name>A0ABQ5SHY9_9CHLO</name>
<gene>
    <name evidence="3" type="ORF">VaNZ11_013968</name>
</gene>
<dbReference type="EMBL" id="BSDZ01000086">
    <property type="protein sequence ID" value="GLI69374.1"/>
    <property type="molecule type" value="Genomic_DNA"/>
</dbReference>
<evidence type="ECO:0000313" key="4">
    <source>
        <dbReference type="Proteomes" id="UP001165090"/>
    </source>
</evidence>
<keyword evidence="1" id="KW-0812">Transmembrane</keyword>
<dbReference type="InterPro" id="IPR008752">
    <property type="entry name" value="Peptidase_M11"/>
</dbReference>
<sequence length="464" mass="51261">MAPVPLQLQRTVVRSFETYFVAAVLFLLIGLMVPCSSEQVAKRVSLQGKLNYKDAHVRDIWTLVQSGTGVVYKLPEQPLDSLGYPIPATSIVMLDCTPDPKMPTNCTKISRAEVSRAAASLARVGTETTLRLLVMVVSYMASPSCGARSGASVDDVRYAYTNELGYMNFLRNCSYGQVTYSNVTVISTPVPCTRYLDQCDEESIAFTAKTSAANQYGPAFVSSFSRFAYVLPDGLLSACGWVGLAELSGTQTWYTPDGDGVFNKGTVLQESLHNFGIYHGWRNGSEYQDNSTAMGLGNSCPSAPELRRLGWASPLAQLDNSTLPIRTFKAFTLPATYVTSEGNMVRIQPDWLSKRNYTKNLYLALRMQGGGDRDLLDEFDGKVSVHEVNKSIDNFMAVGDPRVSLLRTIDPSTVLDMPTYKLRVMSGALIGSTITVQICRYDKLPKECMEANLRRERKHRRVTL</sequence>
<feature type="transmembrane region" description="Helical" evidence="1">
    <location>
        <begin position="12"/>
        <end position="33"/>
    </location>
</feature>
<organism evidence="3 4">
    <name type="scientific">Volvox africanus</name>
    <dbReference type="NCBI Taxonomy" id="51714"/>
    <lineage>
        <taxon>Eukaryota</taxon>
        <taxon>Viridiplantae</taxon>
        <taxon>Chlorophyta</taxon>
        <taxon>core chlorophytes</taxon>
        <taxon>Chlorophyceae</taxon>
        <taxon>CS clade</taxon>
        <taxon>Chlamydomonadales</taxon>
        <taxon>Volvocaceae</taxon>
        <taxon>Volvox</taxon>
    </lineage>
</organism>
<dbReference type="Proteomes" id="UP001165090">
    <property type="component" value="Unassembled WGS sequence"/>
</dbReference>
<accession>A0ABQ5SHY9</accession>
<proteinExistence type="predicted"/>
<keyword evidence="1" id="KW-0472">Membrane</keyword>
<keyword evidence="4" id="KW-1185">Reference proteome</keyword>